<evidence type="ECO:0000313" key="2">
    <source>
        <dbReference type="Proteomes" id="UP001497522"/>
    </source>
</evidence>
<keyword evidence="2" id="KW-1185">Reference proteome</keyword>
<reference evidence="1" key="1">
    <citation type="submission" date="2024-03" db="EMBL/GenBank/DDBJ databases">
        <authorList>
            <consortium name="ELIXIR-Norway"/>
            <consortium name="Elixir Norway"/>
        </authorList>
    </citation>
    <scope>NUCLEOTIDE SEQUENCE</scope>
</reference>
<sequence length="93" mass="10661">MRGGRSSNRARSRKRIVFVSLEKGEEWGGNGFDDDDAASVMFKRLVKEETIGLPLRTFLVLRITDTHLLDTVLQMLLCEKKIHGFFYGWSISL</sequence>
<organism evidence="1 2">
    <name type="scientific">Sphagnum jensenii</name>
    <dbReference type="NCBI Taxonomy" id="128206"/>
    <lineage>
        <taxon>Eukaryota</taxon>
        <taxon>Viridiplantae</taxon>
        <taxon>Streptophyta</taxon>
        <taxon>Embryophyta</taxon>
        <taxon>Bryophyta</taxon>
        <taxon>Sphagnophytina</taxon>
        <taxon>Sphagnopsida</taxon>
        <taxon>Sphagnales</taxon>
        <taxon>Sphagnaceae</taxon>
        <taxon>Sphagnum</taxon>
    </lineage>
</organism>
<dbReference type="EMBL" id="OZ023709">
    <property type="protein sequence ID" value="CAK9882022.1"/>
    <property type="molecule type" value="Genomic_DNA"/>
</dbReference>
<name>A0ABP1BZW5_9BRYO</name>
<proteinExistence type="predicted"/>
<accession>A0ABP1BZW5</accession>
<evidence type="ECO:0000313" key="1">
    <source>
        <dbReference type="EMBL" id="CAK9882022.1"/>
    </source>
</evidence>
<protein>
    <submittedName>
        <fullName evidence="1">Uncharacterized protein</fullName>
    </submittedName>
</protein>
<dbReference type="Proteomes" id="UP001497522">
    <property type="component" value="Chromosome 8"/>
</dbReference>
<gene>
    <name evidence="1" type="ORF">CSSPJE1EN2_LOCUS23378</name>
</gene>